<evidence type="ECO:0000313" key="1">
    <source>
        <dbReference type="EMBL" id="QJX74748.1"/>
    </source>
</evidence>
<accession>A0A6M6DRP1</accession>
<dbReference type="SUPFAM" id="SSF46785">
    <property type="entry name" value="Winged helix' DNA-binding domain"/>
    <property type="match status" value="1"/>
</dbReference>
<gene>
    <name evidence="1" type="ORF">FDZ14_00590</name>
</gene>
<organism evidence="1 2">
    <name type="scientific">Priestia megaterium</name>
    <name type="common">Bacillus megaterium</name>
    <dbReference type="NCBI Taxonomy" id="1404"/>
    <lineage>
        <taxon>Bacteria</taxon>
        <taxon>Bacillati</taxon>
        <taxon>Bacillota</taxon>
        <taxon>Bacilli</taxon>
        <taxon>Bacillales</taxon>
        <taxon>Bacillaceae</taxon>
        <taxon>Priestia</taxon>
    </lineage>
</organism>
<reference evidence="1 2" key="1">
    <citation type="submission" date="2019-10" db="EMBL/GenBank/DDBJ databases">
        <title>Complete genome sequences for adaption low water activity.</title>
        <authorList>
            <person name="Zhao L."/>
            <person name="Zhong J."/>
        </authorList>
    </citation>
    <scope>NUCLEOTIDE SEQUENCE [LARGE SCALE GENOMIC DNA]</scope>
    <source>
        <strain evidence="1 2">FDU301</strain>
        <plasmid evidence="2">pfdu301h</plasmid>
    </source>
</reference>
<keyword evidence="1" id="KW-0614">Plasmid</keyword>
<dbReference type="Proteomes" id="UP000501076">
    <property type="component" value="Plasmid pFDU301H"/>
</dbReference>
<dbReference type="InterPro" id="IPR036388">
    <property type="entry name" value="WH-like_DNA-bd_sf"/>
</dbReference>
<sequence>MVDKALQSAENKARLRDFENEREKSKNDFYGVDQEEIDQAIQTVSKAAGGKEVYFGIKKSPKSKVKFVQINQLNLGYLMEKEYFKNEEMKFLFRIMPYIAFRSNCIVDDVTKKNAIPITQAELAKKIGSSQPTVNRLIKQLIDKGIIAKAETGREGVSARSYALFLNPNIIYSGDRDDVNETLQMIFKKINIKPLFKNLPEKIC</sequence>
<dbReference type="InterPro" id="IPR036390">
    <property type="entry name" value="WH_DNA-bd_sf"/>
</dbReference>
<geneLocation type="plasmid" evidence="2">
    <name>pfdu301h</name>
</geneLocation>
<proteinExistence type="predicted"/>
<dbReference type="Gene3D" id="1.10.10.10">
    <property type="entry name" value="Winged helix-like DNA-binding domain superfamily/Winged helix DNA-binding domain"/>
    <property type="match status" value="1"/>
</dbReference>
<evidence type="ECO:0000313" key="2">
    <source>
        <dbReference type="Proteomes" id="UP000501076"/>
    </source>
</evidence>
<name>A0A6M6DRP1_PRIMG</name>
<dbReference type="EMBL" id="CP045270">
    <property type="protein sequence ID" value="QJX74748.1"/>
    <property type="molecule type" value="Genomic_DNA"/>
</dbReference>
<protein>
    <submittedName>
        <fullName evidence="1">Winged helix-turn-helix transcriptional regulator</fullName>
    </submittedName>
</protein>
<dbReference type="Pfam" id="PF13412">
    <property type="entry name" value="HTH_24"/>
    <property type="match status" value="1"/>
</dbReference>
<dbReference type="RefSeq" id="WP_171776466.1">
    <property type="nucleotide sequence ID" value="NZ_CP045270.1"/>
</dbReference>
<dbReference type="AlphaFoldDB" id="A0A6M6DRP1"/>